<comment type="caution">
    <text evidence="4">The sequence shown here is derived from an EMBL/GenBank/DDBJ whole genome shotgun (WGS) entry which is preliminary data.</text>
</comment>
<evidence type="ECO:0000256" key="2">
    <source>
        <dbReference type="ARBA" id="ARBA00022840"/>
    </source>
</evidence>
<dbReference type="PROSITE" id="PS50837">
    <property type="entry name" value="NACHT"/>
    <property type="match status" value="1"/>
</dbReference>
<feature type="domain" description="NACHT" evidence="3">
    <location>
        <begin position="88"/>
        <end position="182"/>
    </location>
</feature>
<sequence length="946" mass="105855">YIQPQSLFAFLDSPCPNDIIEKIRELYRTCEERSHPIPWRRDFSFHLNNIFTKLKIVRKDKNQGFLLSDDATTDITAIFQVQGHEPPRTVLIEGDPGMGKSMYCQKLAYDWATGQGKWHVSFPKIQVLLLLRCREMKSNIWEAISDQILPAGMDERAKDCFFRFVLENQKEVLLVLDGLGEANPNSLEVISNLCKSKDVLNCYIIFLSHQEIGREFRSRCDSLWEIKGFTKEDATEFIRKYFNLINKEHLSKKLLEKIGLRSYQESGSADLCALTSSPLNTTLLCLLYDDYEGALPESRAELFIEYVLCVLRRYETNCGKRSKCEDLLGVHKEPLSRLGSMAFQSLLKGESHIELSESDSDFIVLSKLGFISLQAKGEMRKRLMRYVFIHDSFQEFFSGLYLAWQISNRDGDYDSVVTDQRYRNKLYKTFFFMTGILASRNEEAAKFLVERMARNINSASCQADEVLFASRCLSQCPRVAHVLGKQLNLTCLHLKEEKMDDFIFCFSKALAANSSLTNLSLRSSAIGDSGAASISQILKDNSSLTDLNLEFNDIRASGAASLAEALEGNISLTNLDLSWNSIGLSGAASLAEALEANSSLTTLNLCGNAIGNTGAAPLSQTLKASRSLTHLNLSGNKIGASGMALLSRALKANSSLTDLDLSYNEIGAKGATLLAMSLNFKSSLTHLNLRCNNIGAKGAKALSQALQAKSSLTHLNLMSNSIGDDGAVSLFNAVAVNSSLKSLDLCSNGIDDSVSATISRRLVVNHLTSVRRRNVYLYCDTYCRAEYAGFFSLNCFLVPQLLFLVGLRELSSVEVSQINEKENKNVADDLAWSYYFGYLKLVLPHLEGQIGKSDYKYNITKNKLFILLPKSCYTYDTIVEADPRIKVAGNLDSYDIIRGGILKRSYKHTVHRIEMPRPDGEVHKYYVVLEYATPLMSLYDMSQHGE</sequence>
<dbReference type="PANTHER" id="PTHR46844:SF1">
    <property type="entry name" value="SLR5058 PROTEIN"/>
    <property type="match status" value="1"/>
</dbReference>
<feature type="non-terminal residue" evidence="4">
    <location>
        <position position="946"/>
    </location>
</feature>
<feature type="non-terminal residue" evidence="4">
    <location>
        <position position="1"/>
    </location>
</feature>
<dbReference type="SMART" id="SM00368">
    <property type="entry name" value="LRR_RI"/>
    <property type="match status" value="8"/>
</dbReference>
<dbReference type="SUPFAM" id="SSF52047">
    <property type="entry name" value="RNI-like"/>
    <property type="match status" value="1"/>
</dbReference>
<dbReference type="Pfam" id="PF05729">
    <property type="entry name" value="NACHT"/>
    <property type="match status" value="1"/>
</dbReference>
<dbReference type="Gene3D" id="1.20.5.5200">
    <property type="match status" value="1"/>
</dbReference>
<dbReference type="EMBL" id="CALNXI010001691">
    <property type="protein sequence ID" value="CAH3175088.1"/>
    <property type="molecule type" value="Genomic_DNA"/>
</dbReference>
<dbReference type="Pfam" id="PF15009">
    <property type="entry name" value="STING_LBD"/>
    <property type="match status" value="1"/>
</dbReference>
<keyword evidence="1" id="KW-0547">Nucleotide-binding</keyword>
<dbReference type="Gene3D" id="3.40.50.12100">
    <property type="entry name" value="Stimulator of interferon genes protein"/>
    <property type="match status" value="1"/>
</dbReference>
<keyword evidence="5" id="KW-1185">Reference proteome</keyword>
<dbReference type="InterPro" id="IPR007111">
    <property type="entry name" value="NACHT_NTPase"/>
</dbReference>
<proteinExistence type="predicted"/>
<reference evidence="4 5" key="1">
    <citation type="submission" date="2022-05" db="EMBL/GenBank/DDBJ databases">
        <authorList>
            <consortium name="Genoscope - CEA"/>
            <person name="William W."/>
        </authorList>
    </citation>
    <scope>NUCLEOTIDE SEQUENCE [LARGE SCALE GENOMIC DNA]</scope>
</reference>
<dbReference type="InterPro" id="IPR001611">
    <property type="entry name" value="Leu-rich_rpt"/>
</dbReference>
<dbReference type="InterPro" id="IPR038623">
    <property type="entry name" value="STING_C_sf"/>
</dbReference>
<keyword evidence="2" id="KW-0067">ATP-binding</keyword>
<organism evidence="4 5">
    <name type="scientific">Porites evermanni</name>
    <dbReference type="NCBI Taxonomy" id="104178"/>
    <lineage>
        <taxon>Eukaryota</taxon>
        <taxon>Metazoa</taxon>
        <taxon>Cnidaria</taxon>
        <taxon>Anthozoa</taxon>
        <taxon>Hexacorallia</taxon>
        <taxon>Scleractinia</taxon>
        <taxon>Fungiina</taxon>
        <taxon>Poritidae</taxon>
        <taxon>Porites</taxon>
    </lineage>
</organism>
<dbReference type="InterPro" id="IPR032675">
    <property type="entry name" value="LRR_dom_sf"/>
</dbReference>
<gene>
    <name evidence="4" type="ORF">PEVE_00009899</name>
</gene>
<dbReference type="PANTHER" id="PTHR46844">
    <property type="entry name" value="SLR5058 PROTEIN"/>
    <property type="match status" value="1"/>
</dbReference>
<protein>
    <recommendedName>
        <fullName evidence="3">NACHT domain-containing protein</fullName>
    </recommendedName>
</protein>
<dbReference type="SUPFAM" id="SSF52540">
    <property type="entry name" value="P-loop containing nucleoside triphosphate hydrolases"/>
    <property type="match status" value="1"/>
</dbReference>
<dbReference type="Proteomes" id="UP001159427">
    <property type="component" value="Unassembled WGS sequence"/>
</dbReference>
<name>A0ABN8R6U3_9CNID</name>
<dbReference type="Gene3D" id="3.80.10.10">
    <property type="entry name" value="Ribonuclease Inhibitor"/>
    <property type="match status" value="2"/>
</dbReference>
<dbReference type="InterPro" id="IPR027417">
    <property type="entry name" value="P-loop_NTPase"/>
</dbReference>
<dbReference type="InterPro" id="IPR055432">
    <property type="entry name" value="STING_LBD"/>
</dbReference>
<dbReference type="Pfam" id="PF13516">
    <property type="entry name" value="LRR_6"/>
    <property type="match status" value="9"/>
</dbReference>
<evidence type="ECO:0000259" key="3">
    <source>
        <dbReference type="PROSITE" id="PS50837"/>
    </source>
</evidence>
<dbReference type="Gene3D" id="3.40.50.300">
    <property type="entry name" value="P-loop containing nucleotide triphosphate hydrolases"/>
    <property type="match status" value="1"/>
</dbReference>
<accession>A0ABN8R6U3</accession>
<evidence type="ECO:0000313" key="5">
    <source>
        <dbReference type="Proteomes" id="UP001159427"/>
    </source>
</evidence>
<evidence type="ECO:0000256" key="1">
    <source>
        <dbReference type="ARBA" id="ARBA00022741"/>
    </source>
</evidence>
<evidence type="ECO:0000313" key="4">
    <source>
        <dbReference type="EMBL" id="CAH3175088.1"/>
    </source>
</evidence>